<comment type="similarity">
    <text evidence="1">Belongs to the glycosyltransferase GT106 family.</text>
</comment>
<dbReference type="GO" id="GO:0006004">
    <property type="term" value="P:fucose metabolic process"/>
    <property type="evidence" value="ECO:0007669"/>
    <property type="project" value="UniProtKB-KW"/>
</dbReference>
<evidence type="ECO:0000256" key="5">
    <source>
        <dbReference type="ARBA" id="ARBA00030350"/>
    </source>
</evidence>
<dbReference type="EMBL" id="JALJOU010000056">
    <property type="protein sequence ID" value="KAK9827655.1"/>
    <property type="molecule type" value="Genomic_DNA"/>
</dbReference>
<evidence type="ECO:0000256" key="2">
    <source>
        <dbReference type="ARBA" id="ARBA00022679"/>
    </source>
</evidence>
<dbReference type="AlphaFoldDB" id="A0AAW1R142"/>
<keyword evidence="7" id="KW-1185">Reference proteome</keyword>
<organism evidence="6 7">
    <name type="scientific">Elliptochloris bilobata</name>
    <dbReference type="NCBI Taxonomy" id="381761"/>
    <lineage>
        <taxon>Eukaryota</taxon>
        <taxon>Viridiplantae</taxon>
        <taxon>Chlorophyta</taxon>
        <taxon>core chlorophytes</taxon>
        <taxon>Trebouxiophyceae</taxon>
        <taxon>Trebouxiophyceae incertae sedis</taxon>
        <taxon>Elliptochloris clade</taxon>
        <taxon>Elliptochloris</taxon>
    </lineage>
</organism>
<gene>
    <name evidence="6" type="ORF">WJX81_004166</name>
</gene>
<evidence type="ECO:0000313" key="7">
    <source>
        <dbReference type="Proteomes" id="UP001445335"/>
    </source>
</evidence>
<keyword evidence="2" id="KW-0808">Transferase</keyword>
<evidence type="ECO:0000256" key="4">
    <source>
        <dbReference type="ARBA" id="ARBA00023277"/>
    </source>
</evidence>
<name>A0AAW1R142_9CHLO</name>
<comment type="caution">
    <text evidence="6">The sequence shown here is derived from an EMBL/GenBank/DDBJ whole genome shotgun (WGS) entry which is preliminary data.</text>
</comment>
<evidence type="ECO:0000256" key="1">
    <source>
        <dbReference type="ARBA" id="ARBA00007737"/>
    </source>
</evidence>
<accession>A0AAW1R142</accession>
<evidence type="ECO:0000313" key="6">
    <source>
        <dbReference type="EMBL" id="KAK9827655.1"/>
    </source>
</evidence>
<keyword evidence="4" id="KW-0119">Carbohydrate metabolism</keyword>
<dbReference type="Pfam" id="PF10250">
    <property type="entry name" value="O-FucT"/>
    <property type="match status" value="1"/>
</dbReference>
<protein>
    <recommendedName>
        <fullName evidence="5">O-fucosyltransferase family protein</fullName>
    </recommendedName>
</protein>
<evidence type="ECO:0000256" key="3">
    <source>
        <dbReference type="ARBA" id="ARBA00023253"/>
    </source>
</evidence>
<sequence>MTGLSAARAARASALSSLPPDFDCRIYLLYHPELRDLGITTEELAREHYARQGRAEGRLHKRVRVLLRYTAGTGLINQHYSHISAIALAAVLGAELVLPPGVKRDSFAHYFSQFKEQNEVTWTPTPLEALLDVDQVVEAWRLRGLTIHRTPVLLPFPDLTEPASAFPLYVQPGIDPRRIIRMGDVYLQNLGMAELVERVRAAVVARAGELKRREPDTPMDYLVVDMPCTFFMLSTESSLPVVTEVARSLTFAPAVRALADRVIAGISGAGGAAGGAGREYNAAHLRLEKDARDWSAIMGGEAVIWHNYIQAMSQAGFSAGVGVYVASGLLTYGASQEMADIIKTLTAAGLCSEVFYKELYLPASEINALSSEQKALVDFLVLARGRSFVGFGSSTFSFYLREYRALAGLPRSASLLADASLIGTDPIFVSAGTVV</sequence>
<keyword evidence="3" id="KW-0294">Fucose metabolism</keyword>
<dbReference type="GO" id="GO:0016740">
    <property type="term" value="F:transferase activity"/>
    <property type="evidence" value="ECO:0007669"/>
    <property type="project" value="UniProtKB-KW"/>
</dbReference>
<dbReference type="CDD" id="cd11296">
    <property type="entry name" value="O-FucT_like"/>
    <property type="match status" value="1"/>
</dbReference>
<dbReference type="Proteomes" id="UP001445335">
    <property type="component" value="Unassembled WGS sequence"/>
</dbReference>
<proteinExistence type="inferred from homology"/>
<dbReference type="Gene3D" id="3.40.50.11350">
    <property type="match status" value="1"/>
</dbReference>
<reference evidence="6 7" key="1">
    <citation type="journal article" date="2024" name="Nat. Commun.">
        <title>Phylogenomics reveals the evolutionary origins of lichenization in chlorophyte algae.</title>
        <authorList>
            <person name="Puginier C."/>
            <person name="Libourel C."/>
            <person name="Otte J."/>
            <person name="Skaloud P."/>
            <person name="Haon M."/>
            <person name="Grisel S."/>
            <person name="Petersen M."/>
            <person name="Berrin J.G."/>
            <person name="Delaux P.M."/>
            <person name="Dal Grande F."/>
            <person name="Keller J."/>
        </authorList>
    </citation>
    <scope>NUCLEOTIDE SEQUENCE [LARGE SCALE GENOMIC DNA]</scope>
    <source>
        <strain evidence="6 7">SAG 245.80</strain>
    </source>
</reference>
<dbReference type="InterPro" id="IPR019378">
    <property type="entry name" value="GDP-Fuc_O-FucTrfase"/>
</dbReference>